<accession>A0ABP0LRC1</accession>
<dbReference type="EMBL" id="CAXAMN010013780">
    <property type="protein sequence ID" value="CAK9041743.1"/>
    <property type="molecule type" value="Genomic_DNA"/>
</dbReference>
<keyword evidence="2" id="KW-1185">Reference proteome</keyword>
<evidence type="ECO:0000313" key="2">
    <source>
        <dbReference type="Proteomes" id="UP001642484"/>
    </source>
</evidence>
<feature type="non-terminal residue" evidence="1">
    <location>
        <position position="1"/>
    </location>
</feature>
<gene>
    <name evidence="1" type="ORF">CCMP2556_LOCUS22344</name>
</gene>
<comment type="caution">
    <text evidence="1">The sequence shown here is derived from an EMBL/GenBank/DDBJ whole genome shotgun (WGS) entry which is preliminary data.</text>
</comment>
<sequence>AQQRLKILEELEKGGAFTRLNGWSGYLQSHVRTRMLNAIIEKQEMTIDEVLLKEKGYGEGRFEFQCGAERRCWRYLDYKDRSHQIVVPNEKEEPVKVAVAAQLTLNGQSDREWPCEGWREFLANEDPAALVPGKRPRCPRCQDNHPKQGKAPFQVPWSFNEHPVDTQELILMGTHSPLKHRPAFAYGIRAQEVFVGSGSWTKAMEEAGLASNEPIELFSDPLQKRGRRDHFDLKDEKGASFYLQDLAGNNGASRSMRRECLGIRRAVHQLLYNYFCDLTCRTRESLYDHDKEFILESSMPSGRYPKIWDQPAVQRLQQSTGALIVPTHLREWGSAPTDKPEMRYKKG</sequence>
<dbReference type="Proteomes" id="UP001642484">
    <property type="component" value="Unassembled WGS sequence"/>
</dbReference>
<name>A0ABP0LRC1_9DINO</name>
<organism evidence="1 2">
    <name type="scientific">Durusdinium trenchii</name>
    <dbReference type="NCBI Taxonomy" id="1381693"/>
    <lineage>
        <taxon>Eukaryota</taxon>
        <taxon>Sar</taxon>
        <taxon>Alveolata</taxon>
        <taxon>Dinophyceae</taxon>
        <taxon>Suessiales</taxon>
        <taxon>Symbiodiniaceae</taxon>
        <taxon>Durusdinium</taxon>
    </lineage>
</organism>
<protein>
    <submittedName>
        <fullName evidence="1">Uncharacterized protein</fullName>
    </submittedName>
</protein>
<reference evidence="1 2" key="1">
    <citation type="submission" date="2024-02" db="EMBL/GenBank/DDBJ databases">
        <authorList>
            <person name="Chen Y."/>
            <person name="Shah S."/>
            <person name="Dougan E. K."/>
            <person name="Thang M."/>
            <person name="Chan C."/>
        </authorList>
    </citation>
    <scope>NUCLEOTIDE SEQUENCE [LARGE SCALE GENOMIC DNA]</scope>
</reference>
<evidence type="ECO:0000313" key="1">
    <source>
        <dbReference type="EMBL" id="CAK9041743.1"/>
    </source>
</evidence>
<proteinExistence type="predicted"/>